<dbReference type="SUPFAM" id="SSF57884">
    <property type="entry name" value="Ada DNA repair protein, N-terminal domain (N-Ada 10)"/>
    <property type="match status" value="1"/>
</dbReference>
<feature type="domain" description="Ada DNA repair metal-binding" evidence="2">
    <location>
        <begin position="25"/>
        <end position="68"/>
    </location>
</feature>
<evidence type="ECO:0000313" key="4">
    <source>
        <dbReference type="Proteomes" id="UP000235826"/>
    </source>
</evidence>
<evidence type="ECO:0000313" key="3">
    <source>
        <dbReference type="EMBL" id="AUP80990.1"/>
    </source>
</evidence>
<dbReference type="Pfam" id="PF02805">
    <property type="entry name" value="Ada_Zn_binding"/>
    <property type="match status" value="1"/>
</dbReference>
<evidence type="ECO:0000256" key="1">
    <source>
        <dbReference type="ARBA" id="ARBA00023159"/>
    </source>
</evidence>
<proteinExistence type="predicted"/>
<dbReference type="OrthoDB" id="894286at2"/>
<dbReference type="InterPro" id="IPR004026">
    <property type="entry name" value="Ada_DNA_repair_Zn-bd"/>
</dbReference>
<dbReference type="InterPro" id="IPR035451">
    <property type="entry name" value="Ada-like_dom_sf"/>
</dbReference>
<evidence type="ECO:0000259" key="2">
    <source>
        <dbReference type="Pfam" id="PF02805"/>
    </source>
</evidence>
<keyword evidence="4" id="KW-1185">Reference proteome</keyword>
<gene>
    <name evidence="3" type="ORF">C1H87_20650</name>
</gene>
<sequence length="81" mass="9604">MVRHNDISDIDLRRRIKRRKIQLGGNRNLKIYGTLSCSSGKRMKTENRVFFSSEKEAVKHGYRPCGHCMRLQYKNWKHGIV</sequence>
<dbReference type="Gene3D" id="3.40.10.10">
    <property type="entry name" value="DNA Methylphosphotriester Repair Domain"/>
    <property type="match status" value="1"/>
</dbReference>
<dbReference type="GO" id="GO:0006281">
    <property type="term" value="P:DNA repair"/>
    <property type="evidence" value="ECO:0007669"/>
    <property type="project" value="InterPro"/>
</dbReference>
<dbReference type="GO" id="GO:0008168">
    <property type="term" value="F:methyltransferase activity"/>
    <property type="evidence" value="ECO:0007669"/>
    <property type="project" value="InterPro"/>
</dbReference>
<name>A0A2K9PV97_9FLAO</name>
<dbReference type="GO" id="GO:0003677">
    <property type="term" value="F:DNA binding"/>
    <property type="evidence" value="ECO:0007669"/>
    <property type="project" value="InterPro"/>
</dbReference>
<keyword evidence="1" id="KW-0010">Activator</keyword>
<accession>A0A2K9PV97</accession>
<dbReference type="RefSeq" id="WP_102757633.1">
    <property type="nucleotide sequence ID" value="NZ_CP025791.1"/>
</dbReference>
<dbReference type="EMBL" id="CP025791">
    <property type="protein sequence ID" value="AUP80990.1"/>
    <property type="molecule type" value="Genomic_DNA"/>
</dbReference>
<dbReference type="Proteomes" id="UP000235826">
    <property type="component" value="Chromosome"/>
</dbReference>
<dbReference type="GO" id="GO:0006355">
    <property type="term" value="P:regulation of DNA-templated transcription"/>
    <property type="evidence" value="ECO:0007669"/>
    <property type="project" value="InterPro"/>
</dbReference>
<dbReference type="KEGG" id="fek:C1H87_20650"/>
<dbReference type="AlphaFoldDB" id="A0A2K9PV97"/>
<dbReference type="GO" id="GO:0008270">
    <property type="term" value="F:zinc ion binding"/>
    <property type="evidence" value="ECO:0007669"/>
    <property type="project" value="InterPro"/>
</dbReference>
<protein>
    <submittedName>
        <fullName evidence="3">Metal-binding protein</fullName>
    </submittedName>
</protein>
<reference evidence="3 4" key="1">
    <citation type="submission" date="2018-01" db="EMBL/GenBank/DDBJ databases">
        <title>Complete genome sequence of Flavivirga eckloniae ECD14 isolated from seaweed Ecklonia cava.</title>
        <authorList>
            <person name="Lee J.H."/>
            <person name="Baik K.S."/>
            <person name="Seong C.N."/>
        </authorList>
    </citation>
    <scope>NUCLEOTIDE SEQUENCE [LARGE SCALE GENOMIC DNA]</scope>
    <source>
        <strain evidence="3 4">ECD14</strain>
    </source>
</reference>
<organism evidence="3 4">
    <name type="scientific">Flavivirga eckloniae</name>
    <dbReference type="NCBI Taxonomy" id="1803846"/>
    <lineage>
        <taxon>Bacteria</taxon>
        <taxon>Pseudomonadati</taxon>
        <taxon>Bacteroidota</taxon>
        <taxon>Flavobacteriia</taxon>
        <taxon>Flavobacteriales</taxon>
        <taxon>Flavobacteriaceae</taxon>
        <taxon>Flavivirga</taxon>
    </lineage>
</organism>